<accession>A0A0B2PBS5</accession>
<reference evidence="3" key="1">
    <citation type="submission" date="2014-07" db="EMBL/GenBank/DDBJ databases">
        <title>Identification of a novel salt tolerance gene in wild soybean by whole-genome sequencing.</title>
        <authorList>
            <person name="Lam H.-M."/>
            <person name="Qi X."/>
            <person name="Li M.-W."/>
            <person name="Liu X."/>
            <person name="Xie M."/>
            <person name="Ni M."/>
            <person name="Xu X."/>
        </authorList>
    </citation>
    <scope>NUCLEOTIDE SEQUENCE [LARGE SCALE GENOMIC DNA]</scope>
    <source>
        <tissue evidence="3">Root</tissue>
    </source>
</reference>
<evidence type="ECO:0000256" key="1">
    <source>
        <dbReference type="ARBA" id="ARBA00022676"/>
    </source>
</evidence>
<dbReference type="Gene3D" id="3.40.50.2000">
    <property type="entry name" value="Glycogen Phosphorylase B"/>
    <property type="match status" value="1"/>
</dbReference>
<dbReference type="AlphaFoldDB" id="A0A0B2PBS5"/>
<proteinExistence type="predicted"/>
<dbReference type="InterPro" id="IPR044161">
    <property type="entry name" value="SPS"/>
</dbReference>
<name>A0A0B2PBS5_GLYSO</name>
<evidence type="ECO:0000256" key="2">
    <source>
        <dbReference type="ARBA" id="ARBA00022679"/>
    </source>
</evidence>
<protein>
    <submittedName>
        <fullName evidence="3">Putative sucrose-phosphate synthase</fullName>
        <ecNumber evidence="3">2.4.1.14</ecNumber>
    </submittedName>
</protein>
<evidence type="ECO:0000313" key="3">
    <source>
        <dbReference type="EMBL" id="KHN05138.1"/>
    </source>
</evidence>
<organism evidence="3">
    <name type="scientific">Glycine soja</name>
    <name type="common">Wild soybean</name>
    <dbReference type="NCBI Taxonomy" id="3848"/>
    <lineage>
        <taxon>Eukaryota</taxon>
        <taxon>Viridiplantae</taxon>
        <taxon>Streptophyta</taxon>
        <taxon>Embryophyta</taxon>
        <taxon>Tracheophyta</taxon>
        <taxon>Spermatophyta</taxon>
        <taxon>Magnoliopsida</taxon>
        <taxon>eudicotyledons</taxon>
        <taxon>Gunneridae</taxon>
        <taxon>Pentapetalae</taxon>
        <taxon>rosids</taxon>
        <taxon>fabids</taxon>
        <taxon>Fabales</taxon>
        <taxon>Fabaceae</taxon>
        <taxon>Papilionoideae</taxon>
        <taxon>50 kb inversion clade</taxon>
        <taxon>NPAAA clade</taxon>
        <taxon>indigoferoid/millettioid clade</taxon>
        <taxon>Phaseoleae</taxon>
        <taxon>Glycine</taxon>
        <taxon>Glycine subgen. Soja</taxon>
    </lineage>
</organism>
<keyword evidence="2 3" id="KW-0808">Transferase</keyword>
<dbReference type="EMBL" id="KN668800">
    <property type="protein sequence ID" value="KHN05138.1"/>
    <property type="molecule type" value="Genomic_DNA"/>
</dbReference>
<dbReference type="GO" id="GO:0046524">
    <property type="term" value="F:sucrose-phosphate synthase activity"/>
    <property type="evidence" value="ECO:0007669"/>
    <property type="project" value="UniProtKB-EC"/>
</dbReference>
<dbReference type="Proteomes" id="UP000053555">
    <property type="component" value="Unassembled WGS sequence"/>
</dbReference>
<dbReference type="PANTHER" id="PTHR46039:SF2">
    <property type="entry name" value="SUCROSE-PHOSPHATE SYNTHASE 1"/>
    <property type="match status" value="1"/>
</dbReference>
<sequence>MSNDLSKGEKSNLVSDLSTHGGVGDCNRAKLPRISSADAMETWANSQKGKKLYIVLIRALGSMPGVYRVDLLNRQIGGGHAVWPIAIQGHYADVGDFAALLSGASNVPMLFTSHSLGQDKLEQLLKQGQLSKDEINTTYKIMHRIEAEELALNGSEIVFTSTIQEIEGQWRLYDGFDPVSEHKLQARIRRNMSCYGRFMPRMANPNDGKFPLLRRRKHLFVIAMDCDTTSSLLETIKAIFESAGKDRAEGTVGFIFSTSLTISDIQSFLISGGLSPISNLSRS</sequence>
<dbReference type="EC" id="2.4.1.14" evidence="3"/>
<keyword evidence="1 3" id="KW-0328">Glycosyltransferase</keyword>
<dbReference type="PANTHER" id="PTHR46039">
    <property type="entry name" value="SUCROSE-PHOSPHATE SYNTHASE 3-RELATED"/>
    <property type="match status" value="1"/>
</dbReference>
<gene>
    <name evidence="3" type="ORF">glysoja_045496</name>
</gene>